<reference evidence="3" key="1">
    <citation type="journal article" date="2016" name="Nature">
        <title>The genome of the seagrass Zostera marina reveals angiosperm adaptation to the sea.</title>
        <authorList>
            <person name="Olsen J.L."/>
            <person name="Rouze P."/>
            <person name="Verhelst B."/>
            <person name="Lin Y.-C."/>
            <person name="Bayer T."/>
            <person name="Collen J."/>
            <person name="Dattolo E."/>
            <person name="De Paoli E."/>
            <person name="Dittami S."/>
            <person name="Maumus F."/>
            <person name="Michel G."/>
            <person name="Kersting A."/>
            <person name="Lauritano C."/>
            <person name="Lohaus R."/>
            <person name="Toepel M."/>
            <person name="Tonon T."/>
            <person name="Vanneste K."/>
            <person name="Amirebrahimi M."/>
            <person name="Brakel J."/>
            <person name="Bostroem C."/>
            <person name="Chovatia M."/>
            <person name="Grimwood J."/>
            <person name="Jenkins J.W."/>
            <person name="Jueterbock A."/>
            <person name="Mraz A."/>
            <person name="Stam W.T."/>
            <person name="Tice H."/>
            <person name="Bornberg-Bauer E."/>
            <person name="Green P.J."/>
            <person name="Pearson G.A."/>
            <person name="Procaccini G."/>
            <person name="Duarte C.M."/>
            <person name="Schmutz J."/>
            <person name="Reusch T.B.H."/>
            <person name="Van de Peer Y."/>
        </authorList>
    </citation>
    <scope>NUCLEOTIDE SEQUENCE [LARGE SCALE GENOMIC DNA]</scope>
    <source>
        <strain evidence="3">cv. Finnish</strain>
    </source>
</reference>
<sequence>MEKGKRNSRFHEALQKIYFPPSPSPQKSSHNSLRFYVDKESETEGSNSLNPIELVVDDEDDFTIKLTRSQRKRIRKKKLKEAASARRTRFIGPKQLPSPAQNVEF</sequence>
<evidence type="ECO:0000313" key="2">
    <source>
        <dbReference type="EMBL" id="KMZ75422.1"/>
    </source>
</evidence>
<proteinExistence type="predicted"/>
<dbReference type="EMBL" id="LFYR01000167">
    <property type="protein sequence ID" value="KMZ75422.1"/>
    <property type="molecule type" value="Genomic_DNA"/>
</dbReference>
<dbReference type="OrthoDB" id="763372at2759"/>
<evidence type="ECO:0000256" key="1">
    <source>
        <dbReference type="SAM" id="MobiDB-lite"/>
    </source>
</evidence>
<dbReference type="AlphaFoldDB" id="A0A0K9Q4H1"/>
<protein>
    <submittedName>
        <fullName evidence="2">Uncharacterized protein</fullName>
    </submittedName>
</protein>
<dbReference type="Proteomes" id="UP000036987">
    <property type="component" value="Unassembled WGS sequence"/>
</dbReference>
<accession>A0A0K9Q4H1</accession>
<organism evidence="2 3">
    <name type="scientific">Zostera marina</name>
    <name type="common">Eelgrass</name>
    <dbReference type="NCBI Taxonomy" id="29655"/>
    <lineage>
        <taxon>Eukaryota</taxon>
        <taxon>Viridiplantae</taxon>
        <taxon>Streptophyta</taxon>
        <taxon>Embryophyta</taxon>
        <taxon>Tracheophyta</taxon>
        <taxon>Spermatophyta</taxon>
        <taxon>Magnoliopsida</taxon>
        <taxon>Liliopsida</taxon>
        <taxon>Zosteraceae</taxon>
        <taxon>Zostera</taxon>
    </lineage>
</organism>
<comment type="caution">
    <text evidence="2">The sequence shown here is derived from an EMBL/GenBank/DDBJ whole genome shotgun (WGS) entry which is preliminary data.</text>
</comment>
<feature type="region of interest" description="Disordered" evidence="1">
    <location>
        <begin position="75"/>
        <end position="105"/>
    </location>
</feature>
<evidence type="ECO:0000313" key="3">
    <source>
        <dbReference type="Proteomes" id="UP000036987"/>
    </source>
</evidence>
<keyword evidence="3" id="KW-1185">Reference proteome</keyword>
<name>A0A0K9Q4H1_ZOSMR</name>
<gene>
    <name evidence="2" type="ORF">ZOSMA_114G00190</name>
</gene>